<evidence type="ECO:0000256" key="3">
    <source>
        <dbReference type="ARBA" id="ARBA00022452"/>
    </source>
</evidence>
<reference evidence="13 14" key="1">
    <citation type="submission" date="2020-01" db="EMBL/GenBank/DDBJ databases">
        <title>Draft Genome Analysis of Muricauda sp. HICW Isolated from coastal seawater of PR China.</title>
        <authorList>
            <person name="Chen M.-X."/>
        </authorList>
    </citation>
    <scope>NUCLEOTIDE SEQUENCE [LARGE SCALE GENOMIC DNA]</scope>
    <source>
        <strain evidence="13 14">HICW</strain>
    </source>
</reference>
<keyword evidence="4 8" id="KW-0812">Transmembrane</keyword>
<dbReference type="NCBIfam" id="TIGR04057">
    <property type="entry name" value="SusC_RagA_signa"/>
    <property type="match status" value="1"/>
</dbReference>
<dbReference type="GO" id="GO:0015344">
    <property type="term" value="F:siderophore uptake transmembrane transporter activity"/>
    <property type="evidence" value="ECO:0007669"/>
    <property type="project" value="TreeGrafter"/>
</dbReference>
<dbReference type="Pfam" id="PF07715">
    <property type="entry name" value="Plug"/>
    <property type="match status" value="1"/>
</dbReference>
<dbReference type="PANTHER" id="PTHR30069">
    <property type="entry name" value="TONB-DEPENDENT OUTER MEMBRANE RECEPTOR"/>
    <property type="match status" value="1"/>
</dbReference>
<evidence type="ECO:0000256" key="10">
    <source>
        <dbReference type="SAM" id="SignalP"/>
    </source>
</evidence>
<evidence type="ECO:0000313" key="14">
    <source>
        <dbReference type="Proteomes" id="UP000558089"/>
    </source>
</evidence>
<dbReference type="InterPro" id="IPR037066">
    <property type="entry name" value="Plug_dom_sf"/>
</dbReference>
<evidence type="ECO:0000256" key="9">
    <source>
        <dbReference type="RuleBase" id="RU003357"/>
    </source>
</evidence>
<accession>A0A850NC59</accession>
<dbReference type="EMBL" id="WYET01000001">
    <property type="protein sequence ID" value="NVN17499.1"/>
    <property type="molecule type" value="Genomic_DNA"/>
</dbReference>
<evidence type="ECO:0000256" key="2">
    <source>
        <dbReference type="ARBA" id="ARBA00022448"/>
    </source>
</evidence>
<keyword evidence="10" id="KW-0732">Signal</keyword>
<dbReference type="AlphaFoldDB" id="A0A850NC59"/>
<evidence type="ECO:0000256" key="8">
    <source>
        <dbReference type="PROSITE-ProRule" id="PRU01360"/>
    </source>
</evidence>
<keyword evidence="5 9" id="KW-0798">TonB box</keyword>
<dbReference type="InterPro" id="IPR012910">
    <property type="entry name" value="Plug_dom"/>
</dbReference>
<organism evidence="13 14">
    <name type="scientific">Flagellimonas chongwuensis</name>
    <dbReference type="NCBI Taxonomy" id="2697365"/>
    <lineage>
        <taxon>Bacteria</taxon>
        <taxon>Pseudomonadati</taxon>
        <taxon>Bacteroidota</taxon>
        <taxon>Flavobacteriia</taxon>
        <taxon>Flavobacteriales</taxon>
        <taxon>Flavobacteriaceae</taxon>
        <taxon>Flagellimonas</taxon>
    </lineage>
</organism>
<comment type="similarity">
    <text evidence="8 9">Belongs to the TonB-dependent receptor family.</text>
</comment>
<protein>
    <submittedName>
        <fullName evidence="13">SusC/RagA family TonB-linked outer membrane protein</fullName>
    </submittedName>
</protein>
<dbReference type="NCBIfam" id="TIGR04056">
    <property type="entry name" value="OMP_RagA_SusC"/>
    <property type="match status" value="1"/>
</dbReference>
<feature type="chain" id="PRO_5032913229" evidence="10">
    <location>
        <begin position="23"/>
        <end position="1071"/>
    </location>
</feature>
<dbReference type="Gene3D" id="2.60.40.1120">
    <property type="entry name" value="Carboxypeptidase-like, regulatory domain"/>
    <property type="match status" value="1"/>
</dbReference>
<evidence type="ECO:0000256" key="5">
    <source>
        <dbReference type="ARBA" id="ARBA00023077"/>
    </source>
</evidence>
<dbReference type="RefSeq" id="WP_176619392.1">
    <property type="nucleotide sequence ID" value="NZ_WYET01000001.1"/>
</dbReference>
<dbReference type="Gene3D" id="2.170.130.10">
    <property type="entry name" value="TonB-dependent receptor, plug domain"/>
    <property type="match status" value="1"/>
</dbReference>
<evidence type="ECO:0000256" key="1">
    <source>
        <dbReference type="ARBA" id="ARBA00004571"/>
    </source>
</evidence>
<dbReference type="SUPFAM" id="SSF49464">
    <property type="entry name" value="Carboxypeptidase regulatory domain-like"/>
    <property type="match status" value="1"/>
</dbReference>
<gene>
    <name evidence="13" type="ORF">GUA46_04025</name>
</gene>
<evidence type="ECO:0000256" key="6">
    <source>
        <dbReference type="ARBA" id="ARBA00023136"/>
    </source>
</evidence>
<dbReference type="SUPFAM" id="SSF56935">
    <property type="entry name" value="Porins"/>
    <property type="match status" value="1"/>
</dbReference>
<dbReference type="PROSITE" id="PS52016">
    <property type="entry name" value="TONB_DEPENDENT_REC_3"/>
    <property type="match status" value="1"/>
</dbReference>
<dbReference type="InterPro" id="IPR023996">
    <property type="entry name" value="TonB-dep_OMP_SusC/RagA"/>
</dbReference>
<evidence type="ECO:0000259" key="11">
    <source>
        <dbReference type="Pfam" id="PF00593"/>
    </source>
</evidence>
<comment type="subcellular location">
    <subcellularLocation>
        <location evidence="1 8">Cell outer membrane</location>
        <topology evidence="1 8">Multi-pass membrane protein</topology>
    </subcellularLocation>
</comment>
<name>A0A850NC59_9FLAO</name>
<keyword evidence="3 8" id="KW-1134">Transmembrane beta strand</keyword>
<keyword evidence="7 8" id="KW-0998">Cell outer membrane</keyword>
<dbReference type="Gene3D" id="2.40.170.20">
    <property type="entry name" value="TonB-dependent receptor, beta-barrel domain"/>
    <property type="match status" value="1"/>
</dbReference>
<dbReference type="InterPro" id="IPR008969">
    <property type="entry name" value="CarboxyPept-like_regulatory"/>
</dbReference>
<proteinExistence type="inferred from homology"/>
<dbReference type="InterPro" id="IPR000531">
    <property type="entry name" value="Beta-barrel_TonB"/>
</dbReference>
<dbReference type="GO" id="GO:0044718">
    <property type="term" value="P:siderophore transmembrane transport"/>
    <property type="evidence" value="ECO:0007669"/>
    <property type="project" value="TreeGrafter"/>
</dbReference>
<dbReference type="Proteomes" id="UP000558089">
    <property type="component" value="Unassembled WGS sequence"/>
</dbReference>
<dbReference type="GO" id="GO:0009279">
    <property type="term" value="C:cell outer membrane"/>
    <property type="evidence" value="ECO:0007669"/>
    <property type="project" value="UniProtKB-SubCell"/>
</dbReference>
<feature type="signal peptide" evidence="10">
    <location>
        <begin position="1"/>
        <end position="22"/>
    </location>
</feature>
<evidence type="ECO:0000313" key="13">
    <source>
        <dbReference type="EMBL" id="NVN17499.1"/>
    </source>
</evidence>
<keyword evidence="2 8" id="KW-0813">Transport</keyword>
<evidence type="ECO:0000259" key="12">
    <source>
        <dbReference type="Pfam" id="PF07715"/>
    </source>
</evidence>
<dbReference type="InterPro" id="IPR023997">
    <property type="entry name" value="TonB-dep_OMP_SusC/RagA_CS"/>
</dbReference>
<keyword evidence="6 8" id="KW-0472">Membrane</keyword>
<dbReference type="InterPro" id="IPR036942">
    <property type="entry name" value="Beta-barrel_TonB_sf"/>
</dbReference>
<comment type="caution">
    <text evidence="13">The sequence shown here is derived from an EMBL/GenBank/DDBJ whole genome shotgun (WGS) entry which is preliminary data.</text>
</comment>
<feature type="domain" description="TonB-dependent receptor-like beta-barrel" evidence="11">
    <location>
        <begin position="444"/>
        <end position="839"/>
    </location>
</feature>
<feature type="domain" description="TonB-dependent receptor plug" evidence="12">
    <location>
        <begin position="118"/>
        <end position="241"/>
    </location>
</feature>
<evidence type="ECO:0000256" key="4">
    <source>
        <dbReference type="ARBA" id="ARBA00022692"/>
    </source>
</evidence>
<dbReference type="InterPro" id="IPR039426">
    <property type="entry name" value="TonB-dep_rcpt-like"/>
</dbReference>
<keyword evidence="14" id="KW-1185">Reference proteome</keyword>
<dbReference type="Pfam" id="PF00593">
    <property type="entry name" value="TonB_dep_Rec_b-barrel"/>
    <property type="match status" value="1"/>
</dbReference>
<evidence type="ECO:0000256" key="7">
    <source>
        <dbReference type="ARBA" id="ARBA00023237"/>
    </source>
</evidence>
<dbReference type="Pfam" id="PF13715">
    <property type="entry name" value="CarbopepD_reg_2"/>
    <property type="match status" value="1"/>
</dbReference>
<sequence>MKAKNYGMLLVFLMCLCATTLAQEKNVTGTVTDQNGLPLPGVSIMVVGTTNGAQTNFDGNYSIMASTGQTLRFSYIGQATVERTVGSSSTINVQMEEGAEALEEVVVTALGVQRDPKSLAYSAPKVNSEELNSAQNNNAISALSGKVAGLKINSPSGNLDGSQRILIRGTNSITGENQPLFVIDGIPMDNSNFNTTNAQRGAGGVDFGSTINDIDPNSIESVTVLKGAAAALYGSRASNGVVLITTKSGKSSKKLGVTINTSVAMSQVAILPNLQREYGGGSIISDEDGGINGFETVNINNTQYLIPQYAVDESWGPKYDPNVMVLHWDAFDQSSFPEDYLKPRPWVAPANDVDSFFNTGVSINNNVTVTTGGDKGSTLMSIGNQNTTGILPGSEIKKHFIRMNLKQQLSEKWLFTSNLNYVKSQGIRPTIGYDDNSVTQKFFQWGQRQLDYDRLRNYKNNDGSQRTWNRIAWNDPTPNYSDNPYWTAFENYPTDTRSRIYGAASLNYMISDDLGAKLSVYGDTYNFRNTEQKAIGSQAQSSYLERIYDFQEYNYEFTLNYNKDITDNFGINALAGANQRDYQLDYRAISTTGGLALPGIFNINNGNGPLNKATDTELKKVNSLFGSLNFSMANQIFIDMTARNDWSSTLPNDKNSYFYPSAALAWVFSETFAKDSNWFSYGKLRAGWAQVGNDANPYDASSTLSVLNPFNGEGRATAPNTLQNVNLKNEITETWEVGAELSFLRNRFNLDVTYYNNSTTDQIIPVNLSLSTGYAAQWINAGEMTNKGIEVQVGVKPIMSEDFSWEFNVNYAKNENELVKLTEGLETINLTSAPFRAQLVATEGQPYGVIMGTDFIYDDAGNKVITSGGAYAATPDLVPLGSVLPDYTGGLRNTFRYKNVDLSFLLEMSKGGKYFSTTHQWGMYSGMLQETVDNNIREEGIVLDGVTGTITYDENGDYTVTDTAENTTTISAQEYGTNHYGGFGTPDAQNVFNADFIKLREITLGYTFKNLADIFESARISFFGRNMFTWGLDYDGIDPETVSTGSGNIQGLEGGLQPSIRTYGMNVQLSF</sequence>
<dbReference type="PANTHER" id="PTHR30069:SF40">
    <property type="entry name" value="TONB-DEPENDENT RECEPTOR NMB0964-RELATED"/>
    <property type="match status" value="1"/>
</dbReference>